<protein>
    <submittedName>
        <fullName evidence="2">Uncharacterized protein</fullName>
    </submittedName>
</protein>
<reference evidence="2" key="1">
    <citation type="journal article" date="2019" name="bioRxiv">
        <title>The Genome of the Zebra Mussel, Dreissena polymorpha: A Resource for Invasive Species Research.</title>
        <authorList>
            <person name="McCartney M.A."/>
            <person name="Auch B."/>
            <person name="Kono T."/>
            <person name="Mallez S."/>
            <person name="Zhang Y."/>
            <person name="Obille A."/>
            <person name="Becker A."/>
            <person name="Abrahante J.E."/>
            <person name="Garbe J."/>
            <person name="Badalamenti J.P."/>
            <person name="Herman A."/>
            <person name="Mangelson H."/>
            <person name="Liachko I."/>
            <person name="Sullivan S."/>
            <person name="Sone E.D."/>
            <person name="Koren S."/>
            <person name="Silverstein K.A.T."/>
            <person name="Beckman K.B."/>
            <person name="Gohl D.M."/>
        </authorList>
    </citation>
    <scope>NUCLEOTIDE SEQUENCE</scope>
    <source>
        <strain evidence="2">Duluth1</strain>
        <tissue evidence="2">Whole animal</tissue>
    </source>
</reference>
<dbReference type="AlphaFoldDB" id="A0A9D4N102"/>
<keyword evidence="3" id="KW-1185">Reference proteome</keyword>
<sequence>MEDMLLVLWYDLLVTYLAALLFTISSLYAISFVKGFHTVEQYSRPGRTREMYAVVLTFSLLTRRLR</sequence>
<evidence type="ECO:0000313" key="3">
    <source>
        <dbReference type="Proteomes" id="UP000828390"/>
    </source>
</evidence>
<name>A0A9D4N102_DREPO</name>
<keyword evidence="1" id="KW-0812">Transmembrane</keyword>
<dbReference type="Proteomes" id="UP000828390">
    <property type="component" value="Unassembled WGS sequence"/>
</dbReference>
<comment type="caution">
    <text evidence="2">The sequence shown here is derived from an EMBL/GenBank/DDBJ whole genome shotgun (WGS) entry which is preliminary data.</text>
</comment>
<proteinExistence type="predicted"/>
<organism evidence="2 3">
    <name type="scientific">Dreissena polymorpha</name>
    <name type="common">Zebra mussel</name>
    <name type="synonym">Mytilus polymorpha</name>
    <dbReference type="NCBI Taxonomy" id="45954"/>
    <lineage>
        <taxon>Eukaryota</taxon>
        <taxon>Metazoa</taxon>
        <taxon>Spiralia</taxon>
        <taxon>Lophotrochozoa</taxon>
        <taxon>Mollusca</taxon>
        <taxon>Bivalvia</taxon>
        <taxon>Autobranchia</taxon>
        <taxon>Heteroconchia</taxon>
        <taxon>Euheterodonta</taxon>
        <taxon>Imparidentia</taxon>
        <taxon>Neoheterodontei</taxon>
        <taxon>Myida</taxon>
        <taxon>Dreissenoidea</taxon>
        <taxon>Dreissenidae</taxon>
        <taxon>Dreissena</taxon>
    </lineage>
</organism>
<evidence type="ECO:0000313" key="2">
    <source>
        <dbReference type="EMBL" id="KAH3885820.1"/>
    </source>
</evidence>
<feature type="transmembrane region" description="Helical" evidence="1">
    <location>
        <begin position="12"/>
        <end position="33"/>
    </location>
</feature>
<dbReference type="EMBL" id="JAIWYP010000001">
    <property type="protein sequence ID" value="KAH3885820.1"/>
    <property type="molecule type" value="Genomic_DNA"/>
</dbReference>
<gene>
    <name evidence="2" type="ORF">DPMN_009819</name>
</gene>
<evidence type="ECO:0000256" key="1">
    <source>
        <dbReference type="SAM" id="Phobius"/>
    </source>
</evidence>
<accession>A0A9D4N102</accession>
<reference evidence="2" key="2">
    <citation type="submission" date="2020-11" db="EMBL/GenBank/DDBJ databases">
        <authorList>
            <person name="McCartney M.A."/>
            <person name="Auch B."/>
            <person name="Kono T."/>
            <person name="Mallez S."/>
            <person name="Becker A."/>
            <person name="Gohl D.M."/>
            <person name="Silverstein K.A.T."/>
            <person name="Koren S."/>
            <person name="Bechman K.B."/>
            <person name="Herman A."/>
            <person name="Abrahante J.E."/>
            <person name="Garbe J."/>
        </authorList>
    </citation>
    <scope>NUCLEOTIDE SEQUENCE</scope>
    <source>
        <strain evidence="2">Duluth1</strain>
        <tissue evidence="2">Whole animal</tissue>
    </source>
</reference>
<keyword evidence="1" id="KW-0472">Membrane</keyword>
<keyword evidence="1" id="KW-1133">Transmembrane helix</keyword>